<dbReference type="EMBL" id="UZAH01030169">
    <property type="protein sequence ID" value="VDP09558.1"/>
    <property type="molecule type" value="Genomic_DNA"/>
</dbReference>
<name>A0A183G7C1_HELPZ</name>
<proteinExistence type="predicted"/>
<organism evidence="2 3">
    <name type="scientific">Heligmosomoides polygyrus</name>
    <name type="common">Parasitic roundworm</name>
    <dbReference type="NCBI Taxonomy" id="6339"/>
    <lineage>
        <taxon>Eukaryota</taxon>
        <taxon>Metazoa</taxon>
        <taxon>Ecdysozoa</taxon>
        <taxon>Nematoda</taxon>
        <taxon>Chromadorea</taxon>
        <taxon>Rhabditida</taxon>
        <taxon>Rhabditina</taxon>
        <taxon>Rhabditomorpha</taxon>
        <taxon>Strongyloidea</taxon>
        <taxon>Heligmosomidae</taxon>
        <taxon>Heligmosomoides</taxon>
    </lineage>
</organism>
<gene>
    <name evidence="1" type="ORF">HPBE_LOCUS17668</name>
</gene>
<evidence type="ECO:0000313" key="2">
    <source>
        <dbReference type="Proteomes" id="UP000050761"/>
    </source>
</evidence>
<reference evidence="3" key="2">
    <citation type="submission" date="2019-09" db="UniProtKB">
        <authorList>
            <consortium name="WormBaseParasite"/>
        </authorList>
    </citation>
    <scope>IDENTIFICATION</scope>
</reference>
<accession>A0A183G7C1</accession>
<evidence type="ECO:0000313" key="1">
    <source>
        <dbReference type="EMBL" id="VDP09558.1"/>
    </source>
</evidence>
<dbReference type="Proteomes" id="UP000050761">
    <property type="component" value="Unassembled WGS sequence"/>
</dbReference>
<dbReference type="WBParaSite" id="HPBE_0001766901-mRNA-1">
    <property type="protein sequence ID" value="HPBE_0001766901-mRNA-1"/>
    <property type="gene ID" value="HPBE_0001766901"/>
</dbReference>
<keyword evidence="2" id="KW-1185">Reference proteome</keyword>
<sequence length="86" mass="9656">MSLERVILPHTYDIVSSTALVPRSFSHVWSVDSHVAVPEWCRLMMLPGPGPPPSIVISACHSQSQFRDTEPPTIVIDRLVYVHFFA</sequence>
<protein>
    <submittedName>
        <fullName evidence="3">ZP domain-containing protein</fullName>
    </submittedName>
</protein>
<dbReference type="AlphaFoldDB" id="A0A183G7C1"/>
<evidence type="ECO:0000313" key="3">
    <source>
        <dbReference type="WBParaSite" id="HPBE_0001766901-mRNA-1"/>
    </source>
</evidence>
<reference evidence="1 2" key="1">
    <citation type="submission" date="2018-11" db="EMBL/GenBank/DDBJ databases">
        <authorList>
            <consortium name="Pathogen Informatics"/>
        </authorList>
    </citation>
    <scope>NUCLEOTIDE SEQUENCE [LARGE SCALE GENOMIC DNA]</scope>
</reference>
<accession>A0A3P8BIM1</accession>